<dbReference type="SMART" id="SM00825">
    <property type="entry name" value="PKS_KS"/>
    <property type="match status" value="1"/>
</dbReference>
<evidence type="ECO:0000256" key="2">
    <source>
        <dbReference type="ARBA" id="ARBA00022553"/>
    </source>
</evidence>
<dbReference type="GO" id="GO:0006633">
    <property type="term" value="P:fatty acid biosynthetic process"/>
    <property type="evidence" value="ECO:0007669"/>
    <property type="project" value="TreeGrafter"/>
</dbReference>
<dbReference type="SUPFAM" id="SSF53901">
    <property type="entry name" value="Thiolase-like"/>
    <property type="match status" value="1"/>
</dbReference>
<feature type="domain" description="Ketosynthase family 3 (KS3)" evidence="5">
    <location>
        <begin position="343"/>
        <end position="746"/>
    </location>
</feature>
<feature type="region of interest" description="Disordered" evidence="4">
    <location>
        <begin position="24"/>
        <end position="46"/>
    </location>
</feature>
<dbReference type="InterPro" id="IPR050091">
    <property type="entry name" value="PKS_NRPS_Biosynth_Enz"/>
</dbReference>
<dbReference type="Pfam" id="PF02801">
    <property type="entry name" value="Ketoacyl-synt_C"/>
    <property type="match status" value="1"/>
</dbReference>
<reference evidence="6" key="1">
    <citation type="journal article" date="2017" name="J. Eukaryot. Microbiol.">
        <title>Role of Modular Polyketide Synthases in the Production of Polyether Ladder Compounds in Ciguatoxin-producing Gambierdiscus polynesiensis and G.excentricus (Dinophyceae).</title>
        <authorList>
            <person name="Kohli G.S."/>
            <person name="Campbell K."/>
            <person name="John U."/>
            <person name="Smith K.F."/>
            <person name="Fraga S."/>
            <person name="Rhodes L.L."/>
            <person name="Murray S.A."/>
        </authorList>
    </citation>
    <scope>NUCLEOTIDE SEQUENCE</scope>
    <source>
        <strain evidence="6">Contig_66464</strain>
    </source>
</reference>
<dbReference type="PANTHER" id="PTHR43775:SF37">
    <property type="entry name" value="SI:DKEY-61P9.11"/>
    <property type="match status" value="1"/>
</dbReference>
<dbReference type="CDD" id="cd00833">
    <property type="entry name" value="PKS"/>
    <property type="match status" value="1"/>
</dbReference>
<sequence length="1228" mass="135194">MASPGFMVGSLVELSGLPEALEPSAGELLGTSDGTEQRTYRPNGKRGKIVDYDSDRYTVETFDAVILSVTSDQLKEYVPDKPEEGGFHLAWPAEHEVTEAAFSASAMQSLMQDGYCVIQTSMSEETREKAMEQAAGMKCKRMRQEFETAYLGRQFKCKTAWLDSLVESKEDIFSSLDFCDFHMSSLTKFMLPVAPCALDFVPYSRTNGMVRMPYPSYEEGQHYAEDVNDDDIEDGLVDSHIQFMKRRKVCMLYVVATGGGEMTLINKDESKENVVLEIAKGRLIVFLTSKLTYIYNPFDTNDLVLQSWVLTEPETLKFVSLAGDQESKDEAMGLTVGPNTPAGRRINVFGMGVSLPGGAQNTDLAYWAAVAIGIDGQTKTPYTRFDMDLYCRPPDEWFPGTSYTFHGGYVNEDIYSLDNELFGIGEDEAMIMAPAQRCLLEKGYEALSSSRSAGRTSTRWATGPASGCIAGRMAYVLGLKGPQALTDTACSSALVAYGLGHTMLRNAEVEQPGCSIDNKLSEALMCGVNLMPGPGNYINLCGPHMLSAVGRCFTFDASADGFARGEGYGSFFVKSEDIMSEESFATVIGACLNQDGRSASMTAPNGPSQQECIRGSMMEAGLTANQVTCAECHGTGTALGDPIEVGALRGVMQDRIVPIIQCSAKAHIGHLEASAGTAGLIKCMMMCAACVGSPNCHLYCLNPHLDVAGYPTVFADELTDYGYNAGYSGVSSFGFGGANSRADVFASAKRGPHVTGKLDWAKVDYVTIKCPFDQGPMHFSDGKCVPRPTSKTYKHEVYHADAIRDEFDAYDYNSSLYDGPYQLPPRDEGEVDEPPKDPIFIVGSWDKFQEAHEMDTGDEDNTWTFQAVIGEARYERFQFRVNNNNYQALYPCVANGNLRARCMGPDDQGENLYWLLDGRDSKTPAGSVYQISLTWGNPPKVRWELLEDIPTPDTFKSMRHAYYVVGSWTGSRFEVMRNVSTAESRNTWEARVRIGMTGMEWFRFALDGDSQQILYPAKTGCSEETPVCGPDDMCGDKNWRLGGKTGEVVTLRLQVVDAHITVTILSNSMGTRTMQSVEGPKRHTYYVSGTLNNWSFSEMTYDEETSSTFRFKGAVGDTCQEYFYIAAEADTNLAFFPEADGAYPGDSIVAGPEPAEEGRVFFLFSLKPGAEFEISFDRSALDRRKVVEVKWSDRVDIDSMKIAYYNFFNMGAPSGELTDTHVALPDLL</sequence>
<protein>
    <submittedName>
        <fullName evidence="6">Type I polyketide synthase</fullName>
    </submittedName>
</protein>
<dbReference type="NCBIfam" id="TIGR04556">
    <property type="entry name" value="PKS_assoc"/>
    <property type="match status" value="1"/>
</dbReference>
<name>A0A1S6K886_9DINO</name>
<evidence type="ECO:0000256" key="3">
    <source>
        <dbReference type="RuleBase" id="RU003694"/>
    </source>
</evidence>
<dbReference type="InterPro" id="IPR020841">
    <property type="entry name" value="PKS_Beta-ketoAc_synthase_dom"/>
</dbReference>
<accession>A0A1S6K886</accession>
<keyword evidence="2" id="KW-0597">Phosphoprotein</keyword>
<organism evidence="6">
    <name type="scientific">Gambierdiscus polynesiensis</name>
    <dbReference type="NCBI Taxonomy" id="439318"/>
    <lineage>
        <taxon>Eukaryota</taxon>
        <taxon>Sar</taxon>
        <taxon>Alveolata</taxon>
        <taxon>Dinophyceae</taxon>
        <taxon>Gonyaulacales</taxon>
        <taxon>Pyrocystaceae</taxon>
        <taxon>Gambierdiscus</taxon>
    </lineage>
</organism>
<proteinExistence type="inferred from homology"/>
<evidence type="ECO:0000256" key="4">
    <source>
        <dbReference type="SAM" id="MobiDB-lite"/>
    </source>
</evidence>
<evidence type="ECO:0000313" key="6">
    <source>
        <dbReference type="EMBL" id="AQS99316.1"/>
    </source>
</evidence>
<dbReference type="InterPro" id="IPR016039">
    <property type="entry name" value="Thiolase-like"/>
</dbReference>
<comment type="similarity">
    <text evidence="3">Belongs to the thiolase-like superfamily. Beta-ketoacyl-ACP synthases family.</text>
</comment>
<dbReference type="InterPro" id="IPR030834">
    <property type="entry name" value="PKS_assoc_dom"/>
</dbReference>
<keyword evidence="3" id="KW-0808">Transferase</keyword>
<dbReference type="InterPro" id="IPR014030">
    <property type="entry name" value="Ketoacyl_synth_N"/>
</dbReference>
<keyword evidence="1" id="KW-0596">Phosphopantetheine</keyword>
<evidence type="ECO:0000259" key="5">
    <source>
        <dbReference type="PROSITE" id="PS52004"/>
    </source>
</evidence>
<evidence type="ECO:0000256" key="1">
    <source>
        <dbReference type="ARBA" id="ARBA00022450"/>
    </source>
</evidence>
<dbReference type="Gene3D" id="3.40.47.10">
    <property type="match status" value="1"/>
</dbReference>
<dbReference type="InterPro" id="IPR014031">
    <property type="entry name" value="Ketoacyl_synth_C"/>
</dbReference>
<dbReference type="PANTHER" id="PTHR43775">
    <property type="entry name" value="FATTY ACID SYNTHASE"/>
    <property type="match status" value="1"/>
</dbReference>
<dbReference type="PROSITE" id="PS52004">
    <property type="entry name" value="KS3_2"/>
    <property type="match status" value="1"/>
</dbReference>
<dbReference type="Gene3D" id="2.60.120.620">
    <property type="entry name" value="q2cbj1_9rhob like domain"/>
    <property type="match status" value="1"/>
</dbReference>
<dbReference type="AlphaFoldDB" id="A0A1S6K886"/>
<dbReference type="Pfam" id="PF00109">
    <property type="entry name" value="ketoacyl-synt"/>
    <property type="match status" value="2"/>
</dbReference>
<dbReference type="EMBL" id="KX395898">
    <property type="protein sequence ID" value="AQS99316.1"/>
    <property type="molecule type" value="Transcribed_RNA"/>
</dbReference>
<dbReference type="GO" id="GO:0004312">
    <property type="term" value="F:fatty acid synthase activity"/>
    <property type="evidence" value="ECO:0007669"/>
    <property type="project" value="TreeGrafter"/>
</dbReference>